<feature type="region of interest" description="Disordered" evidence="1">
    <location>
        <begin position="368"/>
        <end position="399"/>
    </location>
</feature>
<evidence type="ECO:0008006" key="4">
    <source>
        <dbReference type="Google" id="ProtNLM"/>
    </source>
</evidence>
<sequence length="399" mass="43848">MLKRTKPKRGNGKPLVTKVLSSFCPVKYNYLLHKLCSSSSGKLPARQKEKEPLKNKNKKPLASSGPSAVKQNSDLERVKHTELVASNSSLSSKGGKAQSSSCKGLKAKDKDDLASGNIRRKTSKKNPAFLRGKGNKDDWSDTELDALWIAARRHGTNWDEVWNHPIKVVFRNKTSEDLARKWDKETLKLFPSAIALPINNSEFSTITNRPTTPAMNRSGLYSSSTGTTAVQFPSVTYPTQMPTTYGIPPFPAVEKNQNLNKRMNIPLWNSGIYGPYHQGSSSSASHSFQNFPSAPPQRTPNVNLSLKAPMVQTLHERPNLVQNFRPMRMQTLQTPKDSVYAKGISPSTKVETGTQFLLGGLVPLPKNEASSKSAGHDIGNTESNPTQVKGSGGSYKNFI</sequence>
<evidence type="ECO:0000313" key="2">
    <source>
        <dbReference type="EMBL" id="KAK7324234.1"/>
    </source>
</evidence>
<protein>
    <recommendedName>
        <fullName evidence="4">Myb-like domain-containing protein</fullName>
    </recommendedName>
</protein>
<dbReference type="AlphaFoldDB" id="A0AAN9KYF4"/>
<evidence type="ECO:0000313" key="3">
    <source>
        <dbReference type="Proteomes" id="UP001367508"/>
    </source>
</evidence>
<feature type="region of interest" description="Disordered" evidence="1">
    <location>
        <begin position="279"/>
        <end position="302"/>
    </location>
</feature>
<organism evidence="2 3">
    <name type="scientific">Canavalia gladiata</name>
    <name type="common">Sword bean</name>
    <name type="synonym">Dolichos gladiatus</name>
    <dbReference type="NCBI Taxonomy" id="3824"/>
    <lineage>
        <taxon>Eukaryota</taxon>
        <taxon>Viridiplantae</taxon>
        <taxon>Streptophyta</taxon>
        <taxon>Embryophyta</taxon>
        <taxon>Tracheophyta</taxon>
        <taxon>Spermatophyta</taxon>
        <taxon>Magnoliopsida</taxon>
        <taxon>eudicotyledons</taxon>
        <taxon>Gunneridae</taxon>
        <taxon>Pentapetalae</taxon>
        <taxon>rosids</taxon>
        <taxon>fabids</taxon>
        <taxon>Fabales</taxon>
        <taxon>Fabaceae</taxon>
        <taxon>Papilionoideae</taxon>
        <taxon>50 kb inversion clade</taxon>
        <taxon>NPAAA clade</taxon>
        <taxon>indigoferoid/millettioid clade</taxon>
        <taxon>Phaseoleae</taxon>
        <taxon>Canavalia</taxon>
    </lineage>
</organism>
<feature type="compositionally biased region" description="Polar residues" evidence="1">
    <location>
        <begin position="380"/>
        <end position="389"/>
    </location>
</feature>
<accession>A0AAN9KYF4</accession>
<reference evidence="2 3" key="1">
    <citation type="submission" date="2024-01" db="EMBL/GenBank/DDBJ databases">
        <title>The genomes of 5 underutilized Papilionoideae crops provide insights into root nodulation and disease resistanc.</title>
        <authorList>
            <person name="Jiang F."/>
        </authorList>
    </citation>
    <scope>NUCLEOTIDE SEQUENCE [LARGE SCALE GENOMIC DNA]</scope>
    <source>
        <strain evidence="2">LVBAO_FW01</strain>
        <tissue evidence="2">Leaves</tissue>
    </source>
</reference>
<feature type="compositionally biased region" description="Basic and acidic residues" evidence="1">
    <location>
        <begin position="73"/>
        <end position="82"/>
    </location>
</feature>
<dbReference type="Proteomes" id="UP001367508">
    <property type="component" value="Unassembled WGS sequence"/>
</dbReference>
<feature type="compositionally biased region" description="Polar residues" evidence="1">
    <location>
        <begin position="84"/>
        <end position="102"/>
    </location>
</feature>
<dbReference type="EMBL" id="JAYMYQ010000006">
    <property type="protein sequence ID" value="KAK7324234.1"/>
    <property type="molecule type" value="Genomic_DNA"/>
</dbReference>
<keyword evidence="3" id="KW-1185">Reference proteome</keyword>
<evidence type="ECO:0000256" key="1">
    <source>
        <dbReference type="SAM" id="MobiDB-lite"/>
    </source>
</evidence>
<proteinExistence type="predicted"/>
<feature type="region of interest" description="Disordered" evidence="1">
    <location>
        <begin position="39"/>
        <end position="136"/>
    </location>
</feature>
<comment type="caution">
    <text evidence="2">The sequence shown here is derived from an EMBL/GenBank/DDBJ whole genome shotgun (WGS) entry which is preliminary data.</text>
</comment>
<name>A0AAN9KYF4_CANGL</name>
<gene>
    <name evidence="2" type="ORF">VNO77_27763</name>
</gene>